<protein>
    <recommendedName>
        <fullName evidence="5">HTH araC/xylS-type domain-containing protein</fullName>
    </recommendedName>
</protein>
<dbReference type="SUPFAM" id="SSF51215">
    <property type="entry name" value="Regulatory protein AraC"/>
    <property type="match status" value="1"/>
</dbReference>
<dbReference type="SUPFAM" id="SSF46689">
    <property type="entry name" value="Homeodomain-like"/>
    <property type="match status" value="2"/>
</dbReference>
<comment type="caution">
    <text evidence="6">The sequence shown here is derived from an EMBL/GenBank/DDBJ whole genome shotgun (WGS) entry which is preliminary data.</text>
</comment>
<dbReference type="EMBL" id="BMXR01000001">
    <property type="protein sequence ID" value="GGX40347.1"/>
    <property type="molecule type" value="Genomic_DNA"/>
</dbReference>
<dbReference type="RefSeq" id="WP_189606794.1">
    <property type="nucleotide sequence ID" value="NZ_BMXR01000001.1"/>
</dbReference>
<keyword evidence="2" id="KW-0238">DNA-binding</keyword>
<accession>A0A918K082</accession>
<evidence type="ECO:0000259" key="5">
    <source>
        <dbReference type="PROSITE" id="PS01124"/>
    </source>
</evidence>
<reference evidence="6" key="1">
    <citation type="journal article" date="2014" name="Int. J. Syst. Evol. Microbiol.">
        <title>Complete genome sequence of Corynebacterium casei LMG S-19264T (=DSM 44701T), isolated from a smear-ripened cheese.</title>
        <authorList>
            <consortium name="US DOE Joint Genome Institute (JGI-PGF)"/>
            <person name="Walter F."/>
            <person name="Albersmeier A."/>
            <person name="Kalinowski J."/>
            <person name="Ruckert C."/>
        </authorList>
    </citation>
    <scope>NUCLEOTIDE SEQUENCE</scope>
    <source>
        <strain evidence="6">KCTC 22169</strain>
    </source>
</reference>
<evidence type="ECO:0000313" key="6">
    <source>
        <dbReference type="EMBL" id="GGX40347.1"/>
    </source>
</evidence>
<evidence type="ECO:0000256" key="1">
    <source>
        <dbReference type="ARBA" id="ARBA00023015"/>
    </source>
</evidence>
<dbReference type="Proteomes" id="UP000626148">
    <property type="component" value="Unassembled WGS sequence"/>
</dbReference>
<dbReference type="GO" id="GO:0043565">
    <property type="term" value="F:sequence-specific DNA binding"/>
    <property type="evidence" value="ECO:0007669"/>
    <property type="project" value="InterPro"/>
</dbReference>
<keyword evidence="7" id="KW-1185">Reference proteome</keyword>
<dbReference type="InterPro" id="IPR014710">
    <property type="entry name" value="RmlC-like_jellyroll"/>
</dbReference>
<organism evidence="6 7">
    <name type="scientific">Saccharospirillum salsuginis</name>
    <dbReference type="NCBI Taxonomy" id="418750"/>
    <lineage>
        <taxon>Bacteria</taxon>
        <taxon>Pseudomonadati</taxon>
        <taxon>Pseudomonadota</taxon>
        <taxon>Gammaproteobacteria</taxon>
        <taxon>Oceanospirillales</taxon>
        <taxon>Saccharospirillaceae</taxon>
        <taxon>Saccharospirillum</taxon>
    </lineage>
</organism>
<sequence>MDLNPPLTVARYRMPTLAPHDQAHHAEHIVSFLLSGELSMEQGDTLSMGAGTAIVIPAGAPHRLLTGRDLELWHLSFCPHCLGWTREDPQMAPFRAVKLGAFPAVTIPVERRPILSAYFEEIDRLGQTVSTSNLDRQSSLLSLIMAELSDVMRPSHRMGEGLVERVLDYVQQHCCEPLSLSDVAAVVHRSPAYVTDRVKKATGASVGEWIIANRLQQASLRLLHTRMPVADIAEQVGWQDVTHFIRQFKKHYGSTPGQWRKAQRAGHNHESAERTTG</sequence>
<dbReference type="InterPro" id="IPR050204">
    <property type="entry name" value="AraC_XylS_family_regulators"/>
</dbReference>
<dbReference type="SMART" id="SM00342">
    <property type="entry name" value="HTH_ARAC"/>
    <property type="match status" value="1"/>
</dbReference>
<dbReference type="InterPro" id="IPR020449">
    <property type="entry name" value="Tscrpt_reg_AraC-type_HTH"/>
</dbReference>
<evidence type="ECO:0000256" key="3">
    <source>
        <dbReference type="ARBA" id="ARBA00023163"/>
    </source>
</evidence>
<dbReference type="Pfam" id="PF12833">
    <property type="entry name" value="HTH_18"/>
    <property type="match status" value="1"/>
</dbReference>
<evidence type="ECO:0000256" key="4">
    <source>
        <dbReference type="SAM" id="MobiDB-lite"/>
    </source>
</evidence>
<name>A0A918K082_9GAMM</name>
<feature type="domain" description="HTH araC/xylS-type" evidence="5">
    <location>
        <begin position="164"/>
        <end position="262"/>
    </location>
</feature>
<dbReference type="InterPro" id="IPR009057">
    <property type="entry name" value="Homeodomain-like_sf"/>
</dbReference>
<feature type="region of interest" description="Disordered" evidence="4">
    <location>
        <begin position="254"/>
        <end position="277"/>
    </location>
</feature>
<dbReference type="InterPro" id="IPR018060">
    <property type="entry name" value="HTH_AraC"/>
</dbReference>
<dbReference type="PRINTS" id="PR00032">
    <property type="entry name" value="HTHARAC"/>
</dbReference>
<evidence type="ECO:0000313" key="7">
    <source>
        <dbReference type="Proteomes" id="UP000626148"/>
    </source>
</evidence>
<keyword evidence="1" id="KW-0805">Transcription regulation</keyword>
<dbReference type="Gene3D" id="1.10.10.60">
    <property type="entry name" value="Homeodomain-like"/>
    <property type="match status" value="2"/>
</dbReference>
<dbReference type="InterPro" id="IPR037923">
    <property type="entry name" value="HTH-like"/>
</dbReference>
<feature type="compositionally biased region" description="Basic and acidic residues" evidence="4">
    <location>
        <begin position="267"/>
        <end position="277"/>
    </location>
</feature>
<reference evidence="6" key="2">
    <citation type="submission" date="2020-09" db="EMBL/GenBank/DDBJ databases">
        <authorList>
            <person name="Sun Q."/>
            <person name="Kim S."/>
        </authorList>
    </citation>
    <scope>NUCLEOTIDE SEQUENCE</scope>
    <source>
        <strain evidence="6">KCTC 22169</strain>
    </source>
</reference>
<dbReference type="Gene3D" id="2.60.120.10">
    <property type="entry name" value="Jelly Rolls"/>
    <property type="match status" value="1"/>
</dbReference>
<dbReference type="AlphaFoldDB" id="A0A918K082"/>
<keyword evidence="3" id="KW-0804">Transcription</keyword>
<proteinExistence type="predicted"/>
<evidence type="ECO:0000256" key="2">
    <source>
        <dbReference type="ARBA" id="ARBA00023125"/>
    </source>
</evidence>
<dbReference type="GO" id="GO:0003700">
    <property type="term" value="F:DNA-binding transcription factor activity"/>
    <property type="evidence" value="ECO:0007669"/>
    <property type="project" value="InterPro"/>
</dbReference>
<dbReference type="PROSITE" id="PS01124">
    <property type="entry name" value="HTH_ARAC_FAMILY_2"/>
    <property type="match status" value="1"/>
</dbReference>
<gene>
    <name evidence="6" type="ORF">GCM10007392_03810</name>
</gene>
<dbReference type="PANTHER" id="PTHR46796">
    <property type="entry name" value="HTH-TYPE TRANSCRIPTIONAL ACTIVATOR RHAS-RELATED"/>
    <property type="match status" value="1"/>
</dbReference>